<dbReference type="EMBL" id="JAWZYT010001361">
    <property type="protein sequence ID" value="KAK4312932.1"/>
    <property type="molecule type" value="Genomic_DNA"/>
</dbReference>
<organism evidence="1 2">
    <name type="scientific">Petrolisthes manimaculis</name>
    <dbReference type="NCBI Taxonomy" id="1843537"/>
    <lineage>
        <taxon>Eukaryota</taxon>
        <taxon>Metazoa</taxon>
        <taxon>Ecdysozoa</taxon>
        <taxon>Arthropoda</taxon>
        <taxon>Crustacea</taxon>
        <taxon>Multicrustacea</taxon>
        <taxon>Malacostraca</taxon>
        <taxon>Eumalacostraca</taxon>
        <taxon>Eucarida</taxon>
        <taxon>Decapoda</taxon>
        <taxon>Pleocyemata</taxon>
        <taxon>Anomura</taxon>
        <taxon>Galatheoidea</taxon>
        <taxon>Porcellanidae</taxon>
        <taxon>Petrolisthes</taxon>
    </lineage>
</organism>
<reference evidence="1" key="1">
    <citation type="submission" date="2023-11" db="EMBL/GenBank/DDBJ databases">
        <title>Genome assemblies of two species of porcelain crab, Petrolisthes cinctipes and Petrolisthes manimaculis (Anomura: Porcellanidae).</title>
        <authorList>
            <person name="Angst P."/>
        </authorList>
    </citation>
    <scope>NUCLEOTIDE SEQUENCE</scope>
    <source>
        <strain evidence="1">PB745_02</strain>
        <tissue evidence="1">Gill</tissue>
    </source>
</reference>
<evidence type="ECO:0000313" key="2">
    <source>
        <dbReference type="Proteomes" id="UP001292094"/>
    </source>
</evidence>
<name>A0AAE1U7G4_9EUCA</name>
<comment type="caution">
    <text evidence="1">The sequence shown here is derived from an EMBL/GenBank/DDBJ whole genome shotgun (WGS) entry which is preliminary data.</text>
</comment>
<accession>A0AAE1U7G4</accession>
<evidence type="ECO:0000313" key="1">
    <source>
        <dbReference type="EMBL" id="KAK4312932.1"/>
    </source>
</evidence>
<gene>
    <name evidence="1" type="ORF">Pmani_015672</name>
</gene>
<dbReference type="AlphaFoldDB" id="A0AAE1U7G4"/>
<protein>
    <submittedName>
        <fullName evidence="1">Uncharacterized protein</fullName>
    </submittedName>
</protein>
<sequence length="191" mass="21314">MESTFLVPTAPEVVSISSAPQSPGTIGERSEILRNVLRFSRLEFLRYSQTYSLSFTVINDLSQAYRNPVMLEDFSIISPRGKDSVAALRSYLRSMATAPREFLFVWPHSLRKCSRVQIAQELCKVIESVDPGKSSKGQDVCKMAASLLFLCSHSLDTTRQGGQWCSTSTFIRRYLTTLVEDVPCVAMGSMP</sequence>
<proteinExistence type="predicted"/>
<dbReference type="Proteomes" id="UP001292094">
    <property type="component" value="Unassembled WGS sequence"/>
</dbReference>
<keyword evidence="2" id="KW-1185">Reference proteome</keyword>